<name>A0ABW4RGP5_9BACL</name>
<comment type="caution">
    <text evidence="4">The sequence shown here is derived from an EMBL/GenBank/DDBJ whole genome shotgun (WGS) entry which is preliminary data.</text>
</comment>
<sequence>MKLSYNTETLFQGRNIVEVMKLLHEHGLDTIEFWSWKDKDLAAIRQLQMELGMNVATIVVSPSTMVEPERRDEALQALRETAEAAKSLHCDTMVHTIGFEKEGLSRDEMLQSLIDGLRAAIPILEQTGVTTAIEPLNTTIDRELSGYVLNTSQLAFDIVEEVNHPLVKVCYDMYHVQVMEGNVLTRLQNHIRHVGHIQAAGAPGRHELYMSELNYDYVMDAIKQLQYNGYVGIEYFPIHDPLRDLIDLQQRFHTG</sequence>
<dbReference type="Proteomes" id="UP001597233">
    <property type="component" value="Unassembled WGS sequence"/>
</dbReference>
<dbReference type="PANTHER" id="PTHR43489">
    <property type="entry name" value="ISOMERASE"/>
    <property type="match status" value="1"/>
</dbReference>
<accession>A0ABW4RGP5</accession>
<dbReference type="Pfam" id="PF01261">
    <property type="entry name" value="AP_endonuc_2"/>
    <property type="match status" value="1"/>
</dbReference>
<dbReference type="InterPro" id="IPR050417">
    <property type="entry name" value="Sugar_Epim/Isomerase"/>
</dbReference>
<evidence type="ECO:0000256" key="1">
    <source>
        <dbReference type="ARBA" id="ARBA00023235"/>
    </source>
</evidence>
<dbReference type="RefSeq" id="WP_347324365.1">
    <property type="nucleotide sequence ID" value="NZ_JBCGUH010000003.1"/>
</dbReference>
<evidence type="ECO:0000256" key="2">
    <source>
        <dbReference type="PIRNR" id="PIRNR006241"/>
    </source>
</evidence>
<feature type="domain" description="Xylose isomerase-like TIM barrel" evidence="3">
    <location>
        <begin position="21"/>
        <end position="247"/>
    </location>
</feature>
<dbReference type="PANTHER" id="PTHR43489:SF3">
    <property type="entry name" value="XYLOSE ISOMERASE DOMAIN PROTEIN TIM BARREL"/>
    <property type="match status" value="1"/>
</dbReference>
<evidence type="ECO:0000259" key="3">
    <source>
        <dbReference type="Pfam" id="PF01261"/>
    </source>
</evidence>
<gene>
    <name evidence="4" type="ORF">ACFSC9_04205</name>
</gene>
<dbReference type="InterPro" id="IPR013022">
    <property type="entry name" value="Xyl_isomerase-like_TIM-brl"/>
</dbReference>
<dbReference type="EMBL" id="JBHUEH010000010">
    <property type="protein sequence ID" value="MFD1884718.1"/>
    <property type="molecule type" value="Genomic_DNA"/>
</dbReference>
<dbReference type="Gene3D" id="3.20.20.150">
    <property type="entry name" value="Divalent-metal-dependent TIM barrel enzymes"/>
    <property type="match status" value="1"/>
</dbReference>
<evidence type="ECO:0000313" key="5">
    <source>
        <dbReference type="Proteomes" id="UP001597233"/>
    </source>
</evidence>
<dbReference type="PIRSF" id="PIRSF006241">
    <property type="entry name" value="HyI"/>
    <property type="match status" value="1"/>
</dbReference>
<organism evidence="4 5">
    <name type="scientific">Paenibacillus wenxiniae</name>
    <dbReference type="NCBI Taxonomy" id="1636843"/>
    <lineage>
        <taxon>Bacteria</taxon>
        <taxon>Bacillati</taxon>
        <taxon>Bacillota</taxon>
        <taxon>Bacilli</taxon>
        <taxon>Bacillales</taxon>
        <taxon>Paenibacillaceae</taxon>
        <taxon>Paenibacillus</taxon>
    </lineage>
</organism>
<reference evidence="5" key="1">
    <citation type="journal article" date="2019" name="Int. J. Syst. Evol. Microbiol.">
        <title>The Global Catalogue of Microorganisms (GCM) 10K type strain sequencing project: providing services to taxonomists for standard genome sequencing and annotation.</title>
        <authorList>
            <consortium name="The Broad Institute Genomics Platform"/>
            <consortium name="The Broad Institute Genome Sequencing Center for Infectious Disease"/>
            <person name="Wu L."/>
            <person name="Ma J."/>
        </authorList>
    </citation>
    <scope>NUCLEOTIDE SEQUENCE [LARGE SCALE GENOMIC DNA]</scope>
    <source>
        <strain evidence="5">CCUG 54950</strain>
    </source>
</reference>
<comment type="similarity">
    <text evidence="2">Belongs to the hyi family.</text>
</comment>
<dbReference type="SUPFAM" id="SSF51658">
    <property type="entry name" value="Xylose isomerase-like"/>
    <property type="match status" value="1"/>
</dbReference>
<evidence type="ECO:0000313" key="4">
    <source>
        <dbReference type="EMBL" id="MFD1884718.1"/>
    </source>
</evidence>
<keyword evidence="5" id="KW-1185">Reference proteome</keyword>
<keyword evidence="1 2" id="KW-0413">Isomerase</keyword>
<proteinExistence type="inferred from homology"/>
<dbReference type="InterPro" id="IPR026040">
    <property type="entry name" value="HyI-like"/>
</dbReference>
<dbReference type="InterPro" id="IPR036237">
    <property type="entry name" value="Xyl_isomerase-like_sf"/>
</dbReference>
<protein>
    <submittedName>
        <fullName evidence="4">TIM barrel protein</fullName>
    </submittedName>
</protein>